<feature type="transmembrane region" description="Helical" evidence="9">
    <location>
        <begin position="289"/>
        <end position="313"/>
    </location>
</feature>
<evidence type="ECO:0000313" key="12">
    <source>
        <dbReference type="Proteomes" id="UP000199662"/>
    </source>
</evidence>
<organism evidence="11 12">
    <name type="scientific">Propionispira arboris</name>
    <dbReference type="NCBI Taxonomy" id="84035"/>
    <lineage>
        <taxon>Bacteria</taxon>
        <taxon>Bacillati</taxon>
        <taxon>Bacillota</taxon>
        <taxon>Negativicutes</taxon>
        <taxon>Selenomonadales</taxon>
        <taxon>Selenomonadaceae</taxon>
        <taxon>Propionispira</taxon>
    </lineage>
</organism>
<dbReference type="InterPro" id="IPR036291">
    <property type="entry name" value="NAD(P)-bd_dom_sf"/>
</dbReference>
<keyword evidence="5 11" id="KW-0808">Transferase</keyword>
<evidence type="ECO:0000256" key="8">
    <source>
        <dbReference type="ARBA" id="ARBA00023136"/>
    </source>
</evidence>
<dbReference type="Proteomes" id="UP000199662">
    <property type="component" value="Unassembled WGS sequence"/>
</dbReference>
<evidence type="ECO:0000256" key="4">
    <source>
        <dbReference type="ARBA" id="ARBA00022475"/>
    </source>
</evidence>
<evidence type="ECO:0000256" key="2">
    <source>
        <dbReference type="ARBA" id="ARBA00004236"/>
    </source>
</evidence>
<dbReference type="STRING" id="84035.SAMN05660742_101206"/>
<keyword evidence="12" id="KW-1185">Reference proteome</keyword>
<dbReference type="Pfam" id="PF02397">
    <property type="entry name" value="Bac_transf"/>
    <property type="match status" value="1"/>
</dbReference>
<evidence type="ECO:0000259" key="10">
    <source>
        <dbReference type="Pfam" id="PF02397"/>
    </source>
</evidence>
<evidence type="ECO:0000256" key="1">
    <source>
        <dbReference type="ARBA" id="ARBA00004141"/>
    </source>
</evidence>
<accession>A0A1H6U7H7</accession>
<feature type="transmembrane region" description="Helical" evidence="9">
    <location>
        <begin position="62"/>
        <end position="82"/>
    </location>
</feature>
<protein>
    <submittedName>
        <fullName evidence="11">Undecaprenyl-phosphate galactose phosphotransferase</fullName>
    </submittedName>
</protein>
<comment type="subcellular location">
    <subcellularLocation>
        <location evidence="2">Cell membrane</location>
    </subcellularLocation>
    <subcellularLocation>
        <location evidence="1">Membrane</location>
        <topology evidence="1">Multi-pass membrane protein</topology>
    </subcellularLocation>
</comment>
<evidence type="ECO:0000256" key="9">
    <source>
        <dbReference type="SAM" id="Phobius"/>
    </source>
</evidence>
<dbReference type="InterPro" id="IPR017472">
    <property type="entry name" value="Undecaprenyl-P_galact_Ptfrase"/>
</dbReference>
<dbReference type="RefSeq" id="WP_091828424.1">
    <property type="nucleotide sequence ID" value="NZ_FNZK01000001.1"/>
</dbReference>
<feature type="domain" description="Bacterial sugar transferase" evidence="10">
    <location>
        <begin position="287"/>
        <end position="480"/>
    </location>
</feature>
<name>A0A1H6U7H7_9FIRM</name>
<evidence type="ECO:0000313" key="11">
    <source>
        <dbReference type="EMBL" id="SEI84245.1"/>
    </source>
</evidence>
<keyword evidence="7 9" id="KW-1133">Transmembrane helix</keyword>
<evidence type="ECO:0000256" key="7">
    <source>
        <dbReference type="ARBA" id="ARBA00022989"/>
    </source>
</evidence>
<sequence>MINVILRQRNWAVKLNYYLSPGILVVTDYLAVCLGIYTSIFFRDAIVAFCGMDSNVLTIKDIHLYFVLPIIYIGFIAYADMYRRRMMFYQFAGSLFRISTYVSIMIIFIGYLINIAEPISRVFMVLFWLVSFLLISLERFWTKKLLVKFGMWQWPVIIVGAGKTAEILAAAFEEDKSVGYKIVGFIEDEKDRPLLAKYQHLGEFDQAEEIIKAADVQDVILATPGLKREELVQLFYRIQPYVRNLTIVPDVFGVPIGNIKTEVLFNEQALLINTCNNLNRKSNQVLKRLFDIVVGSVVFICILPILMILTILIKLDSKGSPFHIAQRIGKNGELFYCYKFRTMYENSDVILEKFFQTNPQYKEEWEKFAKLRTVDPRVTRVGKCLRRYSLDELPQIVNVLMGSMGLVGPRPYLPREKEKIGHYMHVICMTVPGITGLWQVSGRNEISFEGRLKLDSWYVRNWSLWQDIVLLFKTIGVVLKRKGAY</sequence>
<gene>
    <name evidence="11" type="ORF">SAMN05660742_101206</name>
</gene>
<evidence type="ECO:0000256" key="5">
    <source>
        <dbReference type="ARBA" id="ARBA00022679"/>
    </source>
</evidence>
<dbReference type="GO" id="GO:0000271">
    <property type="term" value="P:polysaccharide biosynthetic process"/>
    <property type="evidence" value="ECO:0007669"/>
    <property type="project" value="InterPro"/>
</dbReference>
<dbReference type="AlphaFoldDB" id="A0A1H6U7H7"/>
<dbReference type="NCBIfam" id="TIGR03025">
    <property type="entry name" value="EPS_sugtrans"/>
    <property type="match status" value="1"/>
</dbReference>
<dbReference type="EMBL" id="FNZK01000001">
    <property type="protein sequence ID" value="SEI84245.1"/>
    <property type="molecule type" value="Genomic_DNA"/>
</dbReference>
<dbReference type="Gene3D" id="3.40.50.720">
    <property type="entry name" value="NAD(P)-binding Rossmann-like Domain"/>
    <property type="match status" value="1"/>
</dbReference>
<reference evidence="11 12" key="1">
    <citation type="submission" date="2016-10" db="EMBL/GenBank/DDBJ databases">
        <authorList>
            <person name="de Groot N.N."/>
        </authorList>
    </citation>
    <scope>NUCLEOTIDE SEQUENCE [LARGE SCALE GENOMIC DNA]</scope>
    <source>
        <strain evidence="11 12">DSM 2179</strain>
    </source>
</reference>
<dbReference type="InterPro" id="IPR017475">
    <property type="entry name" value="EPS_sugar_tfrase"/>
</dbReference>
<dbReference type="GO" id="GO:0016780">
    <property type="term" value="F:phosphotransferase activity, for other substituted phosphate groups"/>
    <property type="evidence" value="ECO:0007669"/>
    <property type="project" value="TreeGrafter"/>
</dbReference>
<evidence type="ECO:0000256" key="3">
    <source>
        <dbReference type="ARBA" id="ARBA00006464"/>
    </source>
</evidence>
<keyword evidence="6 9" id="KW-0812">Transmembrane</keyword>
<feature type="transmembrane region" description="Helical" evidence="9">
    <location>
        <begin position="21"/>
        <end position="42"/>
    </location>
</feature>
<evidence type="ECO:0000256" key="6">
    <source>
        <dbReference type="ARBA" id="ARBA00022692"/>
    </source>
</evidence>
<keyword evidence="4" id="KW-1003">Cell membrane</keyword>
<keyword evidence="8 9" id="KW-0472">Membrane</keyword>
<dbReference type="InterPro" id="IPR003362">
    <property type="entry name" value="Bact_transf"/>
</dbReference>
<feature type="transmembrane region" description="Helical" evidence="9">
    <location>
        <begin position="94"/>
        <end position="113"/>
    </location>
</feature>
<feature type="transmembrane region" description="Helical" evidence="9">
    <location>
        <begin position="119"/>
        <end position="141"/>
    </location>
</feature>
<dbReference type="GO" id="GO:0005886">
    <property type="term" value="C:plasma membrane"/>
    <property type="evidence" value="ECO:0007669"/>
    <property type="project" value="UniProtKB-SubCell"/>
</dbReference>
<dbReference type="PANTHER" id="PTHR30576:SF4">
    <property type="entry name" value="UNDECAPRENYL-PHOSPHATE GALACTOSE PHOSPHOTRANSFERASE"/>
    <property type="match status" value="1"/>
</dbReference>
<proteinExistence type="inferred from homology"/>
<dbReference type="SUPFAM" id="SSF51735">
    <property type="entry name" value="NAD(P)-binding Rossmann-fold domains"/>
    <property type="match status" value="1"/>
</dbReference>
<dbReference type="NCBIfam" id="TIGR03022">
    <property type="entry name" value="WbaP_sugtrans"/>
    <property type="match status" value="1"/>
</dbReference>
<dbReference type="PANTHER" id="PTHR30576">
    <property type="entry name" value="COLANIC BIOSYNTHESIS UDP-GLUCOSE LIPID CARRIER TRANSFERASE"/>
    <property type="match status" value="1"/>
</dbReference>
<comment type="similarity">
    <text evidence="3">Belongs to the bacterial sugar transferase family.</text>
</comment>
<dbReference type="Pfam" id="PF13727">
    <property type="entry name" value="CoA_binding_3"/>
    <property type="match status" value="1"/>
</dbReference>